<evidence type="ECO:0000313" key="1">
    <source>
        <dbReference type="EMBL" id="MTK21400.1"/>
    </source>
</evidence>
<dbReference type="RefSeq" id="WP_040764171.1">
    <property type="nucleotide sequence ID" value="NZ_CAJJOK010000024.1"/>
</dbReference>
<dbReference type="Proteomes" id="UP000487649">
    <property type="component" value="Unassembled WGS sequence"/>
</dbReference>
<protein>
    <submittedName>
        <fullName evidence="1">Uncharacterized protein</fullName>
    </submittedName>
</protein>
<proteinExistence type="predicted"/>
<evidence type="ECO:0000313" key="2">
    <source>
        <dbReference type="Proteomes" id="UP000487649"/>
    </source>
</evidence>
<dbReference type="EMBL" id="WMQE01000016">
    <property type="protein sequence ID" value="MTK21400.1"/>
    <property type="molecule type" value="Genomic_DNA"/>
</dbReference>
<dbReference type="Pfam" id="PF14286">
    <property type="entry name" value="DHHW"/>
    <property type="match status" value="1"/>
</dbReference>
<dbReference type="InterPro" id="IPR025945">
    <property type="entry name" value="DHHW"/>
</dbReference>
<gene>
    <name evidence="1" type="ORF">GMA92_08200</name>
</gene>
<name>A0A173RRF4_9FIRM</name>
<sequence>MRKGMYWSSLACVWVIFIFVFFTLNLLSDNVAFSEMENRSLAQKPTFKWDRVLEGRYSSKYEKYVNDQFFGRDAWVQMKSQTDLLLGQKENNGVYFGSDDYLIEAFHPASEEILNQNLIAINDFSKELKTSFLMVPNAVYVLSDKLPREAPVIDQQASILNFASQLREDILFVNATEALKSHKEEAIYYKNDHHWSTLGAYYTFLQLAKSLDLEVDLDYHVLTVTESFDGTLSAKSGFEARSLDTIEVYLPQTDVLYVVTYVEEQQKSTTVYQTEALEGRDKYTVFLGGNHSLVKIQTTSSSENRLLVLKDSYANALIPFLIPYYDEILVVDPRYYFDDLEALIEKEKINELLYVYNANTFFSDNSLNLVLNND</sequence>
<dbReference type="OrthoDB" id="175771at2"/>
<reference evidence="1 2" key="1">
    <citation type="journal article" date="2019" name="Nat. Med.">
        <title>A library of human gut bacterial isolates paired with longitudinal multiomics data enables mechanistic microbiome research.</title>
        <authorList>
            <person name="Poyet M."/>
            <person name="Groussin M."/>
            <person name="Gibbons S.M."/>
            <person name="Avila-Pacheco J."/>
            <person name="Jiang X."/>
            <person name="Kearney S.M."/>
            <person name="Perrotta A.R."/>
            <person name="Berdy B."/>
            <person name="Zhao S."/>
            <person name="Lieberman T.D."/>
            <person name="Swanson P.K."/>
            <person name="Smith M."/>
            <person name="Roesemann S."/>
            <person name="Alexander J.E."/>
            <person name="Rich S.A."/>
            <person name="Livny J."/>
            <person name="Vlamakis H."/>
            <person name="Clish C."/>
            <person name="Bullock K."/>
            <person name="Deik A."/>
            <person name="Scott J."/>
            <person name="Pierce K.A."/>
            <person name="Xavier R.J."/>
            <person name="Alm E.J."/>
        </authorList>
    </citation>
    <scope>NUCLEOTIDE SEQUENCE [LARGE SCALE GENOMIC DNA]</scope>
    <source>
        <strain evidence="1 2">BIOML-A198</strain>
    </source>
</reference>
<comment type="caution">
    <text evidence="1">The sequence shown here is derived from an EMBL/GenBank/DDBJ whole genome shotgun (WGS) entry which is preliminary data.</text>
</comment>
<dbReference type="AlphaFoldDB" id="A0A173RRF4"/>
<dbReference type="GeneID" id="60059367"/>
<organism evidence="1 2">
    <name type="scientific">Turicibacter sanguinis</name>
    <dbReference type="NCBI Taxonomy" id="154288"/>
    <lineage>
        <taxon>Bacteria</taxon>
        <taxon>Bacillati</taxon>
        <taxon>Bacillota</taxon>
        <taxon>Erysipelotrichia</taxon>
        <taxon>Erysipelotrichales</taxon>
        <taxon>Turicibacteraceae</taxon>
        <taxon>Turicibacter</taxon>
    </lineage>
</organism>
<accession>A0A173RRF4</accession>